<dbReference type="RefSeq" id="WP_135371876.1">
    <property type="nucleotide sequence ID" value="NZ_RKLY01000008.1"/>
</dbReference>
<dbReference type="InterPro" id="IPR024968">
    <property type="entry name" value="SlpA_C_lactobacillus"/>
</dbReference>
<dbReference type="InterPro" id="IPR011889">
    <property type="entry name" value="Liste_lipo_26"/>
</dbReference>
<dbReference type="NCBIfam" id="TIGR02167">
    <property type="entry name" value="Liste_lipo_26"/>
    <property type="match status" value="4"/>
</dbReference>
<proteinExistence type="predicted"/>
<organism evidence="2 3">
    <name type="scientific">Companilactobacillus suantsaicola</name>
    <dbReference type="NCBI Taxonomy" id="2487723"/>
    <lineage>
        <taxon>Bacteria</taxon>
        <taxon>Bacillati</taxon>
        <taxon>Bacillota</taxon>
        <taxon>Bacilli</taxon>
        <taxon>Lactobacillales</taxon>
        <taxon>Lactobacillaceae</taxon>
        <taxon>Companilactobacillus</taxon>
    </lineage>
</organism>
<dbReference type="InterPro" id="IPR032675">
    <property type="entry name" value="LRR_dom_sf"/>
</dbReference>
<dbReference type="Pfam" id="PF03382">
    <property type="entry name" value="DUF285"/>
    <property type="match status" value="2"/>
</dbReference>
<reference evidence="2 3" key="1">
    <citation type="submission" date="2018-10" db="EMBL/GenBank/DDBJ databases">
        <title>Lactobacillus sp. R7 and Lactobacillus sp. R19 isolated from fermented mustard green product of Taiwan.</title>
        <authorList>
            <person name="Lin S.-T."/>
        </authorList>
    </citation>
    <scope>NUCLEOTIDE SEQUENCE [LARGE SCALE GENOMIC DNA]</scope>
    <source>
        <strain evidence="2 3">BCRC 81127</strain>
    </source>
</reference>
<dbReference type="Proteomes" id="UP000298021">
    <property type="component" value="Unassembled WGS sequence"/>
</dbReference>
<dbReference type="OrthoDB" id="2255372at2"/>
<comment type="caution">
    <text evidence="2">The sequence shown here is derived from an EMBL/GenBank/DDBJ whole genome shotgun (WGS) entry which is preliminary data.</text>
</comment>
<evidence type="ECO:0000259" key="1">
    <source>
        <dbReference type="Pfam" id="PF03217"/>
    </source>
</evidence>
<dbReference type="EMBL" id="RKLY01000008">
    <property type="protein sequence ID" value="TGD23937.1"/>
    <property type="molecule type" value="Genomic_DNA"/>
</dbReference>
<dbReference type="Pfam" id="PF03217">
    <property type="entry name" value="SlpA"/>
    <property type="match status" value="2"/>
</dbReference>
<evidence type="ECO:0000313" key="2">
    <source>
        <dbReference type="EMBL" id="TGD23937.1"/>
    </source>
</evidence>
<dbReference type="SUPFAM" id="SSF52047">
    <property type="entry name" value="RNI-like"/>
    <property type="match status" value="1"/>
</dbReference>
<name>A0A4Z0JLV9_9LACO</name>
<dbReference type="AlphaFoldDB" id="A0A4Z0JLV9"/>
<dbReference type="Gene3D" id="3.80.10.10">
    <property type="entry name" value="Ribonuclease Inhibitor"/>
    <property type="match status" value="1"/>
</dbReference>
<dbReference type="InterPro" id="IPR005046">
    <property type="entry name" value="DUF285"/>
</dbReference>
<gene>
    <name evidence="2" type="ORF">EGT49_04380</name>
</gene>
<protein>
    <submittedName>
        <fullName evidence="2">BspA family leucine-rich repeat surface protein</fullName>
    </submittedName>
</protein>
<feature type="domain" description="S-layer protein C-terminal" evidence="1">
    <location>
        <begin position="515"/>
        <end position="556"/>
    </location>
</feature>
<accession>A0A4Z0JLV9</accession>
<sequence length="565" mass="62692">MGVRQKIGIVATILISSVLLSNQLVVKASTVANLADETTTPTNSEKYSGTDGTCQWYISNTDILHIKSGTLSKGALGNTLKLDENKYSNVNFNSVKQDIKGISFDGLVVLPANSSWLFTGLGNNLQGVSGLTEIANTDRLDTSHVTDMSHMFDSVALKSLDVSTWDVSHVTDMSYMFSDTGLTALDLNNWNTSSVTNMKNMFSSTDVDSKLLSLDLANWNVGNVRDMSAMFMKVDKLKNLDISNWNVANVQKMVGMFSDAGDIKELDFSHWDNHSAKKTGLLLGTNLSRLTLGSNFSLKHTDLGQDLNGNNANQKWLITEKNDDLRIISSKQLLKGKYQGEVISAKNVAIFDIEVPNNLKETIIDKNVKGTIHNGVATLTIKVPDKNGYDPNKHLVSFDVNVDELHSKKGRYVVTLPEKVTYSKAKTTQKNVQYVDQLLATYPDAKSALLFKDNATSSTSRPLFAGTNWKSDKQMKKNGETYYRVGNNLWVKAKDVYTYEKQSLIIMTSDLQQNIFTSQGKKVTNRKLAANTKWQADRLAYINGKTYYRVATNEFIPTGDVTIVR</sequence>
<keyword evidence="3" id="KW-1185">Reference proteome</keyword>
<evidence type="ECO:0000313" key="3">
    <source>
        <dbReference type="Proteomes" id="UP000298021"/>
    </source>
</evidence>
<feature type="domain" description="S-layer protein C-terminal" evidence="1">
    <location>
        <begin position="457"/>
        <end position="493"/>
    </location>
</feature>